<dbReference type="EMBL" id="KN847336">
    <property type="protein sequence ID" value="KIW41976.1"/>
    <property type="molecule type" value="Genomic_DNA"/>
</dbReference>
<evidence type="ECO:0000313" key="2">
    <source>
        <dbReference type="Proteomes" id="UP000053342"/>
    </source>
</evidence>
<dbReference type="GeneID" id="27357644"/>
<reference evidence="1 2" key="1">
    <citation type="submission" date="2015-01" db="EMBL/GenBank/DDBJ databases">
        <title>The Genome Sequence of Exophiala oligosperma CBS72588.</title>
        <authorList>
            <consortium name="The Broad Institute Genomics Platform"/>
            <person name="Cuomo C."/>
            <person name="de Hoog S."/>
            <person name="Gorbushina A."/>
            <person name="Stielow B."/>
            <person name="Teixiera M."/>
            <person name="Abouelleil A."/>
            <person name="Chapman S.B."/>
            <person name="Priest M."/>
            <person name="Young S.K."/>
            <person name="Wortman J."/>
            <person name="Nusbaum C."/>
            <person name="Birren B."/>
        </authorList>
    </citation>
    <scope>NUCLEOTIDE SEQUENCE [LARGE SCALE GENOMIC DNA]</scope>
    <source>
        <strain evidence="1 2">CBS 72588</strain>
    </source>
</reference>
<gene>
    <name evidence="1" type="ORF">PV06_05570</name>
</gene>
<protein>
    <submittedName>
        <fullName evidence="1">Uncharacterized protein</fullName>
    </submittedName>
</protein>
<organism evidence="1 2">
    <name type="scientific">Exophiala oligosperma</name>
    <dbReference type="NCBI Taxonomy" id="215243"/>
    <lineage>
        <taxon>Eukaryota</taxon>
        <taxon>Fungi</taxon>
        <taxon>Dikarya</taxon>
        <taxon>Ascomycota</taxon>
        <taxon>Pezizomycotina</taxon>
        <taxon>Eurotiomycetes</taxon>
        <taxon>Chaetothyriomycetidae</taxon>
        <taxon>Chaetothyriales</taxon>
        <taxon>Herpotrichiellaceae</taxon>
        <taxon>Exophiala</taxon>
    </lineage>
</organism>
<evidence type="ECO:0000313" key="1">
    <source>
        <dbReference type="EMBL" id="KIW41976.1"/>
    </source>
</evidence>
<dbReference type="VEuPathDB" id="FungiDB:PV06_05570"/>
<accession>A0A0D2APY2</accession>
<keyword evidence="2" id="KW-1185">Reference proteome</keyword>
<name>A0A0D2APY2_9EURO</name>
<proteinExistence type="predicted"/>
<dbReference type="RefSeq" id="XP_016262192.1">
    <property type="nucleotide sequence ID" value="XM_016406588.1"/>
</dbReference>
<dbReference type="Proteomes" id="UP000053342">
    <property type="component" value="Unassembled WGS sequence"/>
</dbReference>
<dbReference type="AlphaFoldDB" id="A0A0D2APY2"/>
<dbReference type="HOGENOM" id="CLU_2573902_0_0_1"/>
<sequence>MNIETRTGYRLERLQSAKWRHARNRRFEIAAKRPSKKLRHPNDMINQTDIRTNQQGQSKLVPVQSRAGDAALDGMVTQYFS</sequence>